<dbReference type="KEGG" id="ovi:T265_13019"/>
<dbReference type="OrthoDB" id="10507019at2759"/>
<dbReference type="RefSeq" id="XP_009165017.1">
    <property type="nucleotide sequence ID" value="XM_009166753.1"/>
</dbReference>
<proteinExistence type="predicted"/>
<gene>
    <name evidence="1" type="ORF">T265_13019</name>
</gene>
<sequence>MVTKRLQINCQARRTDHTRCDELPILFFFCYGKFGTGGQCEVPLKPGRDEILVVIDQVAIDLLAERGNWLASVSSPYEETSSVRS</sequence>
<accession>A0A075AIA7</accession>
<keyword evidence="2" id="KW-1185">Reference proteome</keyword>
<evidence type="ECO:0000313" key="2">
    <source>
        <dbReference type="Proteomes" id="UP000054324"/>
    </source>
</evidence>
<dbReference type="Proteomes" id="UP000054324">
    <property type="component" value="Unassembled WGS sequence"/>
</dbReference>
<dbReference type="AlphaFoldDB" id="A0A075AIA7"/>
<name>A0A075AIA7_OPIVI</name>
<feature type="non-terminal residue" evidence="1">
    <location>
        <position position="85"/>
    </location>
</feature>
<evidence type="ECO:0000313" key="1">
    <source>
        <dbReference type="EMBL" id="KER31304.1"/>
    </source>
</evidence>
<dbReference type="CTD" id="20327187"/>
<protein>
    <submittedName>
        <fullName evidence="1">Uncharacterized protein</fullName>
    </submittedName>
</protein>
<dbReference type="EMBL" id="KL596648">
    <property type="protein sequence ID" value="KER31304.1"/>
    <property type="molecule type" value="Genomic_DNA"/>
</dbReference>
<reference evidence="1 2" key="1">
    <citation type="submission" date="2013-11" db="EMBL/GenBank/DDBJ databases">
        <title>Opisthorchis viverrini - life in the bile duct.</title>
        <authorList>
            <person name="Young N.D."/>
            <person name="Nagarajan N."/>
            <person name="Lin S.J."/>
            <person name="Korhonen P.K."/>
            <person name="Jex A.R."/>
            <person name="Hall R.S."/>
            <person name="Safavi-Hemami H."/>
            <person name="Kaewkong W."/>
            <person name="Bertrand D."/>
            <person name="Gao S."/>
            <person name="Seet Q."/>
            <person name="Wongkham S."/>
            <person name="Teh B.T."/>
            <person name="Wongkham C."/>
            <person name="Intapan P.M."/>
            <person name="Maleewong W."/>
            <person name="Yang X."/>
            <person name="Hu M."/>
            <person name="Wang Z."/>
            <person name="Hofmann A."/>
            <person name="Sternberg P.W."/>
            <person name="Tan P."/>
            <person name="Wang J."/>
            <person name="Gasser R.B."/>
        </authorList>
    </citation>
    <scope>NUCLEOTIDE SEQUENCE [LARGE SCALE GENOMIC DNA]</scope>
</reference>
<organism evidence="1 2">
    <name type="scientific">Opisthorchis viverrini</name>
    <name type="common">Southeast Asian liver fluke</name>
    <dbReference type="NCBI Taxonomy" id="6198"/>
    <lineage>
        <taxon>Eukaryota</taxon>
        <taxon>Metazoa</taxon>
        <taxon>Spiralia</taxon>
        <taxon>Lophotrochozoa</taxon>
        <taxon>Platyhelminthes</taxon>
        <taxon>Trematoda</taxon>
        <taxon>Digenea</taxon>
        <taxon>Opisthorchiida</taxon>
        <taxon>Opisthorchiata</taxon>
        <taxon>Opisthorchiidae</taxon>
        <taxon>Opisthorchis</taxon>
    </lineage>
</organism>
<dbReference type="GeneID" id="20327187"/>